<reference evidence="2 3" key="1">
    <citation type="submission" date="2017-05" db="EMBL/GenBank/DDBJ databases">
        <authorList>
            <person name="Song R."/>
            <person name="Chenine A.L."/>
            <person name="Ruprecht R.M."/>
        </authorList>
    </citation>
    <scope>NUCLEOTIDE SEQUENCE [LARGE SCALE GENOMIC DNA]</scope>
    <source>
        <strain evidence="2 3">PSBB019</strain>
    </source>
</reference>
<dbReference type="Pfam" id="PF10783">
    <property type="entry name" value="DUF2599"/>
    <property type="match status" value="1"/>
</dbReference>
<name>A0A1Y0I041_CELCE</name>
<protein>
    <recommendedName>
        <fullName evidence="4">DUF2599 domain-containing protein</fullName>
    </recommendedName>
</protein>
<dbReference type="Proteomes" id="UP000196228">
    <property type="component" value="Chromosome"/>
</dbReference>
<feature type="compositionally biased region" description="Polar residues" evidence="1">
    <location>
        <begin position="18"/>
        <end position="28"/>
    </location>
</feature>
<evidence type="ECO:0000313" key="2">
    <source>
        <dbReference type="EMBL" id="ARU53828.1"/>
    </source>
</evidence>
<gene>
    <name evidence="2" type="ORF">CBR64_11060</name>
</gene>
<feature type="compositionally biased region" description="Basic and acidic residues" evidence="1">
    <location>
        <begin position="148"/>
        <end position="162"/>
    </location>
</feature>
<dbReference type="AlphaFoldDB" id="A0A1Y0I041"/>
<feature type="compositionally biased region" description="Low complexity" evidence="1">
    <location>
        <begin position="205"/>
        <end position="245"/>
    </location>
</feature>
<dbReference type="EMBL" id="CP021383">
    <property type="protein sequence ID" value="ARU53828.1"/>
    <property type="molecule type" value="Genomic_DNA"/>
</dbReference>
<proteinExistence type="predicted"/>
<organism evidence="2 3">
    <name type="scientific">Cellulosimicrobium cellulans</name>
    <name type="common">Arthrobacter luteus</name>
    <dbReference type="NCBI Taxonomy" id="1710"/>
    <lineage>
        <taxon>Bacteria</taxon>
        <taxon>Bacillati</taxon>
        <taxon>Actinomycetota</taxon>
        <taxon>Actinomycetes</taxon>
        <taxon>Micrococcales</taxon>
        <taxon>Promicromonosporaceae</taxon>
        <taxon>Cellulosimicrobium</taxon>
    </lineage>
</organism>
<evidence type="ECO:0000256" key="1">
    <source>
        <dbReference type="SAM" id="MobiDB-lite"/>
    </source>
</evidence>
<evidence type="ECO:0008006" key="4">
    <source>
        <dbReference type="Google" id="ProtNLM"/>
    </source>
</evidence>
<feature type="compositionally biased region" description="Low complexity" evidence="1">
    <location>
        <begin position="40"/>
        <end position="50"/>
    </location>
</feature>
<dbReference type="KEGG" id="cceu:CBR64_11060"/>
<dbReference type="InterPro" id="IPR019719">
    <property type="entry name" value="DUF2599"/>
</dbReference>
<accession>A0A1Y0I041</accession>
<feature type="region of interest" description="Disordered" evidence="1">
    <location>
        <begin position="124"/>
        <end position="181"/>
    </location>
</feature>
<feature type="region of interest" description="Disordered" evidence="1">
    <location>
        <begin position="201"/>
        <end position="245"/>
    </location>
</feature>
<dbReference type="OrthoDB" id="4412570at2"/>
<evidence type="ECO:0000313" key="3">
    <source>
        <dbReference type="Proteomes" id="UP000196228"/>
    </source>
</evidence>
<sequence>MLVVLAGCTPDGGASAPSPGTVTTTRADGTSGEPDEDGTADAGGDTTAAPEVVRVPVGPATVEIAAPALVSTAADGGAPAAAVSAGDEGTSNVALVLTDAPALVSVEAGSLVRHPDGTLTVLDDAGTPVGGLDAPRVVGPHGSVPHDVGPHDVGPHGEDRAEGTAGADGTDDEASAGPTAAGAPGVRVVLLDAHRAEVTLVPAAGTSSGTSPDTSSGPDGTSGAPRTLAGDASGTGTADDAGATGAGPAAAWDVVVTLGTQAVRSADWGEREGGRSLAVDATAWARAAGRAGQELVWAQVLAAEPEADTPTMHDQLVCHAVGAPDKATWNLEPWRPDVGLLATMAARCNPT</sequence>
<feature type="region of interest" description="Disordered" evidence="1">
    <location>
        <begin position="7"/>
        <end position="50"/>
    </location>
</feature>